<evidence type="ECO:0000259" key="8">
    <source>
        <dbReference type="PROSITE" id="PS50835"/>
    </source>
</evidence>
<dbReference type="CDD" id="cd00096">
    <property type="entry name" value="Ig"/>
    <property type="match status" value="2"/>
</dbReference>
<keyword evidence="9" id="KW-1185">Reference proteome</keyword>
<feature type="domain" description="Ig-like" evidence="8">
    <location>
        <begin position="714"/>
        <end position="804"/>
    </location>
</feature>
<feature type="region of interest" description="Disordered" evidence="5">
    <location>
        <begin position="1073"/>
        <end position="1092"/>
    </location>
</feature>
<feature type="domain" description="Ig-like" evidence="8">
    <location>
        <begin position="268"/>
        <end position="347"/>
    </location>
</feature>
<evidence type="ECO:0000313" key="9">
    <source>
        <dbReference type="Proteomes" id="UP000515129"/>
    </source>
</evidence>
<feature type="domain" description="Ig-like" evidence="8">
    <location>
        <begin position="530"/>
        <end position="619"/>
    </location>
</feature>
<name>A0A6P6QWB7_CARAU</name>
<feature type="transmembrane region" description="Helical" evidence="6">
    <location>
        <begin position="989"/>
        <end position="1011"/>
    </location>
</feature>
<dbReference type="InterPro" id="IPR007110">
    <property type="entry name" value="Ig-like_dom"/>
</dbReference>
<protein>
    <recommendedName>
        <fullName evidence="1">B-cell receptor CD22</fullName>
    </recommendedName>
    <alternativeName>
        <fullName evidence="2">Sialic acid-binding Ig-like lectin 2</fullName>
    </alternativeName>
</protein>
<reference evidence="10" key="1">
    <citation type="submission" date="2025-08" db="UniProtKB">
        <authorList>
            <consortium name="RefSeq"/>
        </authorList>
    </citation>
    <scope>IDENTIFICATION</scope>
    <source>
        <strain evidence="10">Wakin</strain>
        <tissue evidence="10">Muscle</tissue>
    </source>
</reference>
<accession>A0A6P6QWB7</accession>
<evidence type="ECO:0000256" key="7">
    <source>
        <dbReference type="SAM" id="SignalP"/>
    </source>
</evidence>
<dbReference type="Proteomes" id="UP000515129">
    <property type="component" value="Chromosome 15"/>
</dbReference>
<dbReference type="PROSITE" id="PS50835">
    <property type="entry name" value="IG_LIKE"/>
    <property type="match status" value="9"/>
</dbReference>
<keyword evidence="6" id="KW-0472">Membrane</keyword>
<dbReference type="Gene3D" id="2.60.40.10">
    <property type="entry name" value="Immunoglobulins"/>
    <property type="match status" value="10"/>
</dbReference>
<feature type="signal peptide" evidence="7">
    <location>
        <begin position="1"/>
        <end position="20"/>
    </location>
</feature>
<evidence type="ECO:0000256" key="6">
    <source>
        <dbReference type="SAM" id="Phobius"/>
    </source>
</evidence>
<dbReference type="InterPro" id="IPR036179">
    <property type="entry name" value="Ig-like_dom_sf"/>
</dbReference>
<dbReference type="Pfam" id="PF24518">
    <property type="entry name" value="Ig_CD22"/>
    <property type="match status" value="1"/>
</dbReference>
<evidence type="ECO:0000256" key="3">
    <source>
        <dbReference type="ARBA" id="ARBA00045430"/>
    </source>
</evidence>
<dbReference type="InterPro" id="IPR003598">
    <property type="entry name" value="Ig_sub2"/>
</dbReference>
<feature type="domain" description="Ig-like" evidence="8">
    <location>
        <begin position="624"/>
        <end position="703"/>
    </location>
</feature>
<feature type="compositionally biased region" description="Polar residues" evidence="5">
    <location>
        <begin position="1040"/>
        <end position="1053"/>
    </location>
</feature>
<comment type="function">
    <text evidence="3">Most highly expressed siglec (sialic acid-binding immunoglobulin-like lectin) on B-cells that plays a role in various aspects of B-cell biology including differentiation, antigen presentation, and trafficking to bone marrow. Binds to alpha 2,6-linked sialic acid residues of surface molecules such as CD22 itself, CD45 and IgM in a cis configuration. Can also bind to ligands on other cells as an adhesion molecule in a trans configuration. Acts as an inhibitory coreceptor on the surface of B-cells and inhibits B-cell receptor induced signaling, characterized by inhibition of the calcium mobilization and cellular activation. Mechanistically, the immunoreceptor tyrosine-based inhibitory motif domain is phosphorylated by the Src kinase LYN, which in turn leads to the recruitment of the protein tyrosine phosphatase 1/PTPN6, leading to the negative regulation of BCR signaling. If this negative signaling from is of sufficient strength, apoptosis of the B-cell can be induced.</text>
</comment>
<organism evidence="9 10">
    <name type="scientific">Carassius auratus</name>
    <name type="common">Goldfish</name>
    <dbReference type="NCBI Taxonomy" id="7957"/>
    <lineage>
        <taxon>Eukaryota</taxon>
        <taxon>Metazoa</taxon>
        <taxon>Chordata</taxon>
        <taxon>Craniata</taxon>
        <taxon>Vertebrata</taxon>
        <taxon>Euteleostomi</taxon>
        <taxon>Actinopterygii</taxon>
        <taxon>Neopterygii</taxon>
        <taxon>Teleostei</taxon>
        <taxon>Ostariophysi</taxon>
        <taxon>Cypriniformes</taxon>
        <taxon>Cyprinidae</taxon>
        <taxon>Cyprininae</taxon>
        <taxon>Carassius</taxon>
    </lineage>
</organism>
<feature type="domain" description="Ig-like" evidence="8">
    <location>
        <begin position="7"/>
        <end position="142"/>
    </location>
</feature>
<feature type="compositionally biased region" description="Acidic residues" evidence="5">
    <location>
        <begin position="1107"/>
        <end position="1117"/>
    </location>
</feature>
<feature type="chain" id="PRO_5028461691" description="B-cell receptor CD22" evidence="7">
    <location>
        <begin position="21"/>
        <end position="1154"/>
    </location>
</feature>
<feature type="domain" description="Ig-like" evidence="8">
    <location>
        <begin position="354"/>
        <end position="437"/>
    </location>
</feature>
<evidence type="ECO:0000256" key="5">
    <source>
        <dbReference type="SAM" id="MobiDB-lite"/>
    </source>
</evidence>
<dbReference type="InterPro" id="IPR003599">
    <property type="entry name" value="Ig_sub"/>
</dbReference>
<dbReference type="AlphaFoldDB" id="A0A6P6QWB7"/>
<keyword evidence="6" id="KW-1133">Transmembrane helix</keyword>
<feature type="domain" description="Ig-like" evidence="8">
    <location>
        <begin position="809"/>
        <end position="888"/>
    </location>
</feature>
<keyword evidence="6" id="KW-0812">Transmembrane</keyword>
<dbReference type="PANTHER" id="PTHR46013">
    <property type="entry name" value="VASCULAR CELL ADHESION MOLECULE 1"/>
    <property type="match status" value="1"/>
</dbReference>
<feature type="region of interest" description="Disordered" evidence="5">
    <location>
        <begin position="1023"/>
        <end position="1064"/>
    </location>
</feature>
<proteinExistence type="predicted"/>
<dbReference type="RefSeq" id="XP_026137799.1">
    <property type="nucleotide sequence ID" value="XM_026282014.1"/>
</dbReference>
<dbReference type="InterPro" id="IPR056386">
    <property type="entry name" value="Ig_CD22"/>
</dbReference>
<dbReference type="SMART" id="SM00409">
    <property type="entry name" value="IG"/>
    <property type="match status" value="8"/>
</dbReference>
<gene>
    <name evidence="10" type="primary">LOC113114910</name>
</gene>
<feature type="compositionally biased region" description="Polar residues" evidence="5">
    <location>
        <begin position="1078"/>
        <end position="1092"/>
    </location>
</feature>
<dbReference type="SMART" id="SM00408">
    <property type="entry name" value="IGc2"/>
    <property type="match status" value="6"/>
</dbReference>
<dbReference type="GeneID" id="113114910"/>
<keyword evidence="7" id="KW-0732">Signal</keyword>
<comment type="subunit">
    <text evidence="4">Predominantly monomer of isoform CD22-beta. Also found as heterodimer of isoform CD22-beta and a shorter isoform. Interacts with PTPN6/SHP-1, LYN, SYK, PIK3R1/PIK3R2 and PLCG1 upon phosphorylation. Interacts with GRB2, INPP5D and SHC1 upon phosphorylation. May form a complex with INPP5D/SHIP, GRB2 and SHC1.</text>
</comment>
<feature type="domain" description="Ig-like" evidence="8">
    <location>
        <begin position="442"/>
        <end position="525"/>
    </location>
</feature>
<dbReference type="InterPro" id="IPR013783">
    <property type="entry name" value="Ig-like_fold"/>
</dbReference>
<dbReference type="Pfam" id="PF13895">
    <property type="entry name" value="Ig_2"/>
    <property type="match status" value="1"/>
</dbReference>
<evidence type="ECO:0000256" key="4">
    <source>
        <dbReference type="ARBA" id="ARBA00046458"/>
    </source>
</evidence>
<evidence type="ECO:0000256" key="2">
    <source>
        <dbReference type="ARBA" id="ARBA00041781"/>
    </source>
</evidence>
<sequence length="1154" mass="129465">MLPEEIPLLLLVLFAGSCMSSKEVLVNVPERTETTYEGSSVTIPCSYKKPVDTNYTLLWFKDAIYLKYQTFDGTIVYSNTKERPQSLHYSSRVEYITDATPENKQGDWIKCDLRITDLQKTDSGKYTFRLISDTRFMSKALSLKVKDNPCKVHIEPSELKNPVRESDKLTVRCSTLGSCDLHPEWLVHTSGQKQEWTSTSSTDMIIETEEDKEGRKITKLKLSVTWKDDRRILSCRRAKSEDSFQIRNITLSVECDCPLHLVSSLDAPKEVKATVSSEDVKEGDSVTLSCTSRGQPDVSFSWYKKERIEKSQQMSDLKLNNVKPEDSGEYYCEAENKHGTQESNIIQIDVKYGPVGVKVQPVNIKDLKEGDELTLKCLVERGNPAVYQFMWYKNSQEQSETSETFIISKVTKEDRGSYRCQADNGIRTEISNNFTVSVKYSPRSIKIEGSTSVKVGTSLTLTCSADAEPQPHTYKWKHTPGLSPVPLSMETGQLNIEKVTIQHAGQYTCDITNTMGTGSHAVKVDVLYPPSNLSLIMQREAREFEVISIICTVQSNPVSHLTVTGPRGNLTYIQNNQRESTASAKKMTVYLNVTESDAGVYKCNAESQEGKQETKQKLIVFHAPKNVTVSVKGEQTFGSELTLTCEARADTAPSSYEWKKGFNGQLKTIEQKHEQRLHFLSLEISDSGQYACIAQNSIGKTLSPLVEMNVKYPPSNLSLIMQREAREFEVISIICTVQSNPVSHLTVTGPRGNLTYIQNNQGKSTASASNNVTVYLNVTESDAGVYKCNAESQEGKQETKQKLIVFHAPKNVTVSVKGEQTFGSELTLTCEARADTAPSSYEWKKDFNGQLKTIEQKHEQRLHFLSLEISDSGQYACIAQNSIGKTLSPLVEMNVKYVPIIKIVHNMTTLTQWNWEFPVSLTCSADAHPPAEVYNWYREEDNVTVLSEHQNFTVQPQNPGIYYCTAANAIGESRSENIMLFIGSNSPMVFYKIIFPIILLLILIVVVLFLIRRTIIKGSRNDTQENLSVEGIPDSGYGRVNQSRPIPNSQDPTRAQDPDPRSKSNIHTVHAAIKLPQMKQNPQSENPDYENVSSACVPKFSLTNMDGESDTSEEDEVNYSTVSAVKEPRHNQRSRLISSSSDDEDRTEYSAIKT</sequence>
<evidence type="ECO:0000313" key="10">
    <source>
        <dbReference type="RefSeq" id="XP_026137799.1"/>
    </source>
</evidence>
<dbReference type="PANTHER" id="PTHR46013:SF8">
    <property type="entry name" value="B-CELL RECEPTOR CD22-RELATED"/>
    <property type="match status" value="1"/>
</dbReference>
<dbReference type="Pfam" id="PF13927">
    <property type="entry name" value="Ig_3"/>
    <property type="match status" value="5"/>
</dbReference>
<dbReference type="SUPFAM" id="SSF48726">
    <property type="entry name" value="Immunoglobulin"/>
    <property type="match status" value="9"/>
</dbReference>
<evidence type="ECO:0000256" key="1">
    <source>
        <dbReference type="ARBA" id="ARBA00040106"/>
    </source>
</evidence>
<feature type="region of interest" description="Disordered" evidence="5">
    <location>
        <begin position="1101"/>
        <end position="1154"/>
    </location>
</feature>
<feature type="domain" description="Ig-like" evidence="8">
    <location>
        <begin position="899"/>
        <end position="979"/>
    </location>
</feature>